<keyword evidence="4" id="KW-0862">Zinc</keyword>
<evidence type="ECO:0000313" key="8">
    <source>
        <dbReference type="Proteomes" id="UP001623290"/>
    </source>
</evidence>
<evidence type="ECO:0000313" key="7">
    <source>
        <dbReference type="EMBL" id="WRY34227.1"/>
    </source>
</evidence>
<dbReference type="SUPFAM" id="SSF56281">
    <property type="entry name" value="Metallo-hydrolase/oxidoreductase"/>
    <property type="match status" value="1"/>
</dbReference>
<dbReference type="CDD" id="cd07720">
    <property type="entry name" value="OPHC2-like_MBL-fold"/>
    <property type="match status" value="1"/>
</dbReference>
<evidence type="ECO:0000259" key="6">
    <source>
        <dbReference type="SMART" id="SM00849"/>
    </source>
</evidence>
<evidence type="ECO:0000256" key="2">
    <source>
        <dbReference type="ARBA" id="ARBA00022723"/>
    </source>
</evidence>
<protein>
    <submittedName>
        <fullName evidence="7">MBL fold metallo-hydrolase</fullName>
    </submittedName>
</protein>
<keyword evidence="8" id="KW-1185">Reference proteome</keyword>
<keyword evidence="2" id="KW-0479">Metal-binding</keyword>
<feature type="domain" description="Metallo-beta-lactamase" evidence="6">
    <location>
        <begin position="101"/>
        <end position="279"/>
    </location>
</feature>
<accession>A0ABZ1E1V8</accession>
<feature type="chain" id="PRO_5045702544" evidence="5">
    <location>
        <begin position="32"/>
        <end position="317"/>
    </location>
</feature>
<dbReference type="PANTHER" id="PTHR42978:SF6">
    <property type="entry name" value="QUORUM-QUENCHING LACTONASE YTNP-RELATED"/>
    <property type="match status" value="1"/>
</dbReference>
<dbReference type="RefSeq" id="WP_406721181.1">
    <property type="nucleotide sequence ID" value="NZ_CP135443.1"/>
</dbReference>
<reference evidence="7 8" key="1">
    <citation type="submission" date="2023-09" db="EMBL/GenBank/DDBJ databases">
        <title>Thioclava shenzhenensis sp. nov., a multidrug resistant bacteria-antagonizing species isolated from coastal seawater.</title>
        <authorList>
            <person name="Long M."/>
        </authorList>
    </citation>
    <scope>NUCLEOTIDE SEQUENCE [LARGE SCALE GENOMIC DNA]</scope>
    <source>
        <strain evidence="7 8">FTW29</strain>
    </source>
</reference>
<proteinExistence type="inferred from homology"/>
<evidence type="ECO:0000256" key="1">
    <source>
        <dbReference type="ARBA" id="ARBA00007749"/>
    </source>
</evidence>
<dbReference type="Gene3D" id="3.60.15.10">
    <property type="entry name" value="Ribonuclease Z/Hydroxyacylglutathione hydrolase-like"/>
    <property type="match status" value="1"/>
</dbReference>
<dbReference type="PANTHER" id="PTHR42978">
    <property type="entry name" value="QUORUM-QUENCHING LACTONASE YTNP-RELATED-RELATED"/>
    <property type="match status" value="1"/>
</dbReference>
<dbReference type="Pfam" id="PF00753">
    <property type="entry name" value="Lactamase_B"/>
    <property type="match status" value="1"/>
</dbReference>
<evidence type="ECO:0000256" key="4">
    <source>
        <dbReference type="ARBA" id="ARBA00022833"/>
    </source>
</evidence>
<dbReference type="EMBL" id="CP135443">
    <property type="protein sequence ID" value="WRY34227.1"/>
    <property type="molecule type" value="Genomic_DNA"/>
</dbReference>
<comment type="similarity">
    <text evidence="1">Belongs to the metallo-beta-lactamase superfamily.</text>
</comment>
<dbReference type="InterPro" id="IPR006311">
    <property type="entry name" value="TAT_signal"/>
</dbReference>
<dbReference type="Proteomes" id="UP001623290">
    <property type="component" value="Chromosome"/>
</dbReference>
<organism evidence="7 8">
    <name type="scientific">Thioclava litoralis</name>
    <dbReference type="NCBI Taxonomy" id="3076557"/>
    <lineage>
        <taxon>Bacteria</taxon>
        <taxon>Pseudomonadati</taxon>
        <taxon>Pseudomonadota</taxon>
        <taxon>Alphaproteobacteria</taxon>
        <taxon>Rhodobacterales</taxon>
        <taxon>Paracoccaceae</taxon>
        <taxon>Thioclava</taxon>
    </lineage>
</organism>
<dbReference type="InterPro" id="IPR051013">
    <property type="entry name" value="MBL_superfamily_lactonases"/>
</dbReference>
<feature type="signal peptide" evidence="5">
    <location>
        <begin position="1"/>
        <end position="31"/>
    </location>
</feature>
<name>A0ABZ1E1V8_9RHOB</name>
<dbReference type="InterPro" id="IPR001279">
    <property type="entry name" value="Metallo-B-lactamas"/>
</dbReference>
<keyword evidence="3" id="KW-0378">Hydrolase</keyword>
<dbReference type="InterPro" id="IPR036866">
    <property type="entry name" value="RibonucZ/Hydroxyglut_hydro"/>
</dbReference>
<evidence type="ECO:0000256" key="3">
    <source>
        <dbReference type="ARBA" id="ARBA00022801"/>
    </source>
</evidence>
<gene>
    <name evidence="7" type="ORF">RPE78_02755</name>
</gene>
<dbReference type="SMART" id="SM00849">
    <property type="entry name" value="Lactamase_B"/>
    <property type="match status" value="1"/>
</dbReference>
<evidence type="ECO:0000256" key="5">
    <source>
        <dbReference type="SAM" id="SignalP"/>
    </source>
</evidence>
<sequence length="317" mass="34680">MSTHLTRRNALLTVAVAPVAGATLTSTTAFAQTDEASMPSQPAAIPAYRRFVIGDLTVTTLLAGTKLLPEPHGTFGLNASDGEFTALSEANFLPTDRALNSFTPVVVETGDAKILFDTGLDVEGLTGAMKAAGVAPQSITHVVITHMHGDHIGGLMGEDGPTFPDATHITGQVEWDYWSQTKNAGFDAKLRPLEDRFQFINPDDEFLPGFKAVDAYGHTPGMLAYWITSGGQQLVLTADTANHYVWSLQRPDWEVRFDMDKEKAKETRDRLLKRVAEARVPFIGYHMPFPGLGFLHPKDEGYEFVPASYQFNLPKDV</sequence>
<dbReference type="PROSITE" id="PS51318">
    <property type="entry name" value="TAT"/>
    <property type="match status" value="1"/>
</dbReference>
<keyword evidence="5" id="KW-0732">Signal</keyword>